<dbReference type="Proteomes" id="UP000491181">
    <property type="component" value="Unassembled WGS sequence"/>
</dbReference>
<organism evidence="1 2">
    <name type="scientific">Bacteroides acidifaciens</name>
    <dbReference type="NCBI Taxonomy" id="85831"/>
    <lineage>
        <taxon>Bacteria</taxon>
        <taxon>Pseudomonadati</taxon>
        <taxon>Bacteroidota</taxon>
        <taxon>Bacteroidia</taxon>
        <taxon>Bacteroidales</taxon>
        <taxon>Bacteroidaceae</taxon>
        <taxon>Bacteroides</taxon>
    </lineage>
</organism>
<dbReference type="EMBL" id="BLLS01000049">
    <property type="protein sequence ID" value="GFH86613.1"/>
    <property type="molecule type" value="Genomic_DNA"/>
</dbReference>
<proteinExistence type="predicted"/>
<evidence type="ECO:0000313" key="2">
    <source>
        <dbReference type="Proteomes" id="UP000491181"/>
    </source>
</evidence>
<sequence length="145" mass="16835">MLISFFVSALMVACSDPDCLNRTDISDDRPEDMMEIKDCIHLSGHEVVFDNTANIDTITTGSNIWYFTGLVDYDTYEGIYTFTSDSQEDERIFQYYWISYRKIGLNTIQIIVKENLTYYSRKIKLEVCSGNFYDHISIIQKGLSK</sequence>
<evidence type="ECO:0000313" key="1">
    <source>
        <dbReference type="EMBL" id="GFH86613.1"/>
    </source>
</evidence>
<name>A0A7J0A2L2_9BACE</name>
<comment type="caution">
    <text evidence="1">The sequence shown here is derived from an EMBL/GenBank/DDBJ whole genome shotgun (WGS) entry which is preliminary data.</text>
</comment>
<evidence type="ECO:0008006" key="3">
    <source>
        <dbReference type="Google" id="ProtNLM"/>
    </source>
</evidence>
<reference evidence="1 2" key="1">
    <citation type="journal article" date="2020" name="Microbiome">
        <title>Single-cell genomics of uncultured bacteria reveals dietary fiber responders in the mouse gut microbiota.</title>
        <authorList>
            <person name="Chijiiwa R."/>
            <person name="Hosokawa M."/>
            <person name="Kogawa M."/>
            <person name="Nishikawa Y."/>
            <person name="Ide K."/>
            <person name="Sakanashi C."/>
            <person name="Takahashi K."/>
            <person name="Takeyama H."/>
        </authorList>
    </citation>
    <scope>NUCLEOTIDE SEQUENCE [LARGE SCALE GENOMIC DNA]</scope>
    <source>
        <strain evidence="1">IMSAGC_001</strain>
    </source>
</reference>
<dbReference type="RefSeq" id="WP_242358549.1">
    <property type="nucleotide sequence ID" value="NZ_CAKOCY010000076.1"/>
</dbReference>
<dbReference type="AlphaFoldDB" id="A0A7J0A2L2"/>
<protein>
    <recommendedName>
        <fullName evidence="3">BACON domain-containing protein</fullName>
    </recommendedName>
</protein>
<gene>
    <name evidence="1" type="ORF">IMSAGC001_02023</name>
</gene>
<accession>A0A7J0A2L2</accession>